<sequence length="368" mass="41823">LTLVVVYAPDINDPQMLGGFLLQLALFPMPWVVGGDFNCMLDPIMDGLSSVSADLTKSARTILEGLEDFALVDVWRHGHPTSKQYSFHSQVNNMFSRIDFMLISSSLLHRVEACSYHPRSILDHSPLDLIMNFPKIQPPSRRWQLNPRLLIREESRAMIRNRIEEYMEVNTPDSAALDIIWEALKATLRGHIISYSVAHRKKAQAQVLELELDLWQAETEEYKNHSAETRERVAKIRHEFNMLTTSKAEYALLRIKSRYYARGDKAGKLLAWQLRKEEAERKIREISISDSTTSKDPEVINGTFASYYSTLYTSEKGSRDQMSSFLDGIEVPTLGEGIRLLLERPVTTIELLAISLRTSPSVVLSGPG</sequence>
<dbReference type="InterPro" id="IPR036691">
    <property type="entry name" value="Endo/exonu/phosph_ase_sf"/>
</dbReference>
<evidence type="ECO:0000256" key="1">
    <source>
        <dbReference type="SAM" id="Coils"/>
    </source>
</evidence>
<dbReference type="GO" id="GO:0003824">
    <property type="term" value="F:catalytic activity"/>
    <property type="evidence" value="ECO:0007669"/>
    <property type="project" value="InterPro"/>
</dbReference>
<dbReference type="Proteomes" id="UP000008672">
    <property type="component" value="Unassembled WGS sequence"/>
</dbReference>
<evidence type="ECO:0000313" key="4">
    <source>
        <dbReference type="Proteomes" id="UP000008672"/>
    </source>
</evidence>
<reference evidence="3" key="2">
    <citation type="submission" date="2025-08" db="UniProtKB">
        <authorList>
            <consortium name="Ensembl"/>
        </authorList>
    </citation>
    <scope>IDENTIFICATION</scope>
</reference>
<keyword evidence="4" id="KW-1185">Reference proteome</keyword>
<feature type="domain" description="Endonuclease/exonuclease/phosphatase" evidence="2">
    <location>
        <begin position="17"/>
        <end position="115"/>
    </location>
</feature>
<dbReference type="SUPFAM" id="SSF56219">
    <property type="entry name" value="DNase I-like"/>
    <property type="match status" value="1"/>
</dbReference>
<proteinExistence type="predicted"/>
<reference evidence="4" key="1">
    <citation type="submission" date="2011-08" db="EMBL/GenBank/DDBJ databases">
        <title>The draft genome of Latimeria chalumnae.</title>
        <authorList>
            <person name="Di Palma F."/>
            <person name="Alfoldi J."/>
            <person name="Johnson J."/>
            <person name="Berlin A."/>
            <person name="Gnerre S."/>
            <person name="Jaffe D."/>
            <person name="MacCallum I."/>
            <person name="Young S."/>
            <person name="Walker B.J."/>
            <person name="Lander E."/>
            <person name="Lindblad-Toh K."/>
        </authorList>
    </citation>
    <scope>NUCLEOTIDE SEQUENCE [LARGE SCALE GENOMIC DNA]</scope>
    <source>
        <strain evidence="4">Wild caught</strain>
    </source>
</reference>
<reference evidence="3" key="3">
    <citation type="submission" date="2025-09" db="UniProtKB">
        <authorList>
            <consortium name="Ensembl"/>
        </authorList>
    </citation>
    <scope>IDENTIFICATION</scope>
</reference>
<dbReference type="InParanoid" id="H3AKL8"/>
<name>H3AKL8_LATCH</name>
<evidence type="ECO:0000259" key="2">
    <source>
        <dbReference type="Pfam" id="PF03372"/>
    </source>
</evidence>
<dbReference type="Ensembl" id="ENSLACT00000010266.1">
    <property type="protein sequence ID" value="ENSLACP00000010189.1"/>
    <property type="gene ID" value="ENSLACG00000008981.1"/>
</dbReference>
<dbReference type="GeneTree" id="ENSGT01040000240943"/>
<dbReference type="OMA" id="KIRHEFN"/>
<protein>
    <recommendedName>
        <fullName evidence="2">Endonuclease/exonuclease/phosphatase domain-containing protein</fullName>
    </recommendedName>
</protein>
<dbReference type="Pfam" id="PF03372">
    <property type="entry name" value="Exo_endo_phos"/>
    <property type="match status" value="1"/>
</dbReference>
<organism evidence="3 4">
    <name type="scientific">Latimeria chalumnae</name>
    <name type="common">Coelacanth</name>
    <dbReference type="NCBI Taxonomy" id="7897"/>
    <lineage>
        <taxon>Eukaryota</taxon>
        <taxon>Metazoa</taxon>
        <taxon>Chordata</taxon>
        <taxon>Craniata</taxon>
        <taxon>Vertebrata</taxon>
        <taxon>Euteleostomi</taxon>
        <taxon>Coelacanthiformes</taxon>
        <taxon>Coelacanthidae</taxon>
        <taxon>Latimeria</taxon>
    </lineage>
</organism>
<accession>H3AKL8</accession>
<dbReference type="PANTHER" id="PTHR19446">
    <property type="entry name" value="REVERSE TRANSCRIPTASES"/>
    <property type="match status" value="1"/>
</dbReference>
<dbReference type="EMBL" id="AFYH01142879">
    <property type="status" value="NOT_ANNOTATED_CDS"/>
    <property type="molecule type" value="Genomic_DNA"/>
</dbReference>
<dbReference type="InterPro" id="IPR005135">
    <property type="entry name" value="Endo/exonuclease/phosphatase"/>
</dbReference>
<dbReference type="HOGENOM" id="CLU_000680_2_1_1"/>
<dbReference type="EMBL" id="AFYH01142880">
    <property type="status" value="NOT_ANNOTATED_CDS"/>
    <property type="molecule type" value="Genomic_DNA"/>
</dbReference>
<evidence type="ECO:0000313" key="3">
    <source>
        <dbReference type="Ensembl" id="ENSLACP00000010189.1"/>
    </source>
</evidence>
<dbReference type="AlphaFoldDB" id="H3AKL8"/>
<feature type="coiled-coil region" evidence="1">
    <location>
        <begin position="198"/>
        <end position="225"/>
    </location>
</feature>
<keyword evidence="1" id="KW-0175">Coiled coil</keyword>
<dbReference type="STRING" id="7897.ENSLACP00000010189"/>
<dbReference type="Gene3D" id="3.60.10.10">
    <property type="entry name" value="Endonuclease/exonuclease/phosphatase"/>
    <property type="match status" value="1"/>
</dbReference>